<name>A0A382P981_9ZZZZ</name>
<dbReference type="EMBL" id="UINC01104892">
    <property type="protein sequence ID" value="SVC68391.1"/>
    <property type="molecule type" value="Genomic_DNA"/>
</dbReference>
<organism evidence="1">
    <name type="scientific">marine metagenome</name>
    <dbReference type="NCBI Taxonomy" id="408172"/>
    <lineage>
        <taxon>unclassified sequences</taxon>
        <taxon>metagenomes</taxon>
        <taxon>ecological metagenomes</taxon>
    </lineage>
</organism>
<accession>A0A382P981</accession>
<sequence length="37" mass="4043">VAEVGPISAFLLPRFNGILVSTNPCYIRLSFMQVSTT</sequence>
<proteinExistence type="predicted"/>
<dbReference type="AlphaFoldDB" id="A0A382P981"/>
<protein>
    <submittedName>
        <fullName evidence="1">Uncharacterized protein</fullName>
    </submittedName>
</protein>
<feature type="non-terminal residue" evidence="1">
    <location>
        <position position="1"/>
    </location>
</feature>
<gene>
    <name evidence="1" type="ORF">METZ01_LOCUS321245</name>
</gene>
<reference evidence="1" key="1">
    <citation type="submission" date="2018-05" db="EMBL/GenBank/DDBJ databases">
        <authorList>
            <person name="Lanie J.A."/>
            <person name="Ng W.-L."/>
            <person name="Kazmierczak K.M."/>
            <person name="Andrzejewski T.M."/>
            <person name="Davidsen T.M."/>
            <person name="Wayne K.J."/>
            <person name="Tettelin H."/>
            <person name="Glass J.I."/>
            <person name="Rusch D."/>
            <person name="Podicherti R."/>
            <person name="Tsui H.-C.T."/>
            <person name="Winkler M.E."/>
        </authorList>
    </citation>
    <scope>NUCLEOTIDE SEQUENCE</scope>
</reference>
<evidence type="ECO:0000313" key="1">
    <source>
        <dbReference type="EMBL" id="SVC68391.1"/>
    </source>
</evidence>